<gene>
    <name evidence="2" type="ORF">GL4_1470</name>
</gene>
<keyword evidence="3" id="KW-1185">Reference proteome</keyword>
<accession>A0A0A8K2E8</accession>
<feature type="compositionally biased region" description="Basic and acidic residues" evidence="1">
    <location>
        <begin position="97"/>
        <end position="113"/>
    </location>
</feature>
<keyword evidence="2" id="KW-0540">Nuclease</keyword>
<keyword evidence="2" id="KW-0255">Endonuclease</keyword>
<feature type="region of interest" description="Disordered" evidence="1">
    <location>
        <begin position="84"/>
        <end position="120"/>
    </location>
</feature>
<reference evidence="2 3" key="1">
    <citation type="submission" date="2014-09" db="EMBL/GenBank/DDBJ databases">
        <title>Genome sequencing of Methyloceanibacter caenitepidi Gela4.</title>
        <authorList>
            <person name="Takeuchi M."/>
            <person name="Susumu S."/>
            <person name="Kamagata Y."/>
            <person name="Oshima K."/>
            <person name="Hattori M."/>
            <person name="Iwasaki W."/>
        </authorList>
    </citation>
    <scope>NUCLEOTIDE SEQUENCE [LARGE SCALE GENOMIC DNA]</scope>
    <source>
        <strain evidence="2 3">Gela4</strain>
    </source>
</reference>
<name>A0A0A8K2E8_9HYPH</name>
<evidence type="ECO:0000256" key="1">
    <source>
        <dbReference type="SAM" id="MobiDB-lite"/>
    </source>
</evidence>
<dbReference type="Proteomes" id="UP000031643">
    <property type="component" value="Chromosome"/>
</dbReference>
<sequence length="120" mass="14033">MTLSKSAGHSRGREAWAHLYKTKRWRQLRLAQLRRHPMCQCPHCKEKGLPAEVVDHIERHAGDRKLFFDRRNLQSMAKECHDRFKQSQERGGAGFDRGCDEHGLPLNPDHHWNAETSPTR</sequence>
<dbReference type="AlphaFoldDB" id="A0A0A8K2E8"/>
<evidence type="ECO:0000313" key="2">
    <source>
        <dbReference type="EMBL" id="BAQ16926.1"/>
    </source>
</evidence>
<dbReference type="EMBL" id="AP014648">
    <property type="protein sequence ID" value="BAQ16926.1"/>
    <property type="molecule type" value="Genomic_DNA"/>
</dbReference>
<dbReference type="KEGG" id="mcg:GL4_1470"/>
<protein>
    <submittedName>
        <fullName evidence="2">Phage-associated homing endonuclease</fullName>
    </submittedName>
</protein>
<dbReference type="GO" id="GO:0004519">
    <property type="term" value="F:endonuclease activity"/>
    <property type="evidence" value="ECO:0007669"/>
    <property type="project" value="UniProtKB-KW"/>
</dbReference>
<keyword evidence="2" id="KW-0378">Hydrolase</keyword>
<evidence type="ECO:0000313" key="3">
    <source>
        <dbReference type="Proteomes" id="UP000031643"/>
    </source>
</evidence>
<organism evidence="2 3">
    <name type="scientific">Methyloceanibacter caenitepidi</name>
    <dbReference type="NCBI Taxonomy" id="1384459"/>
    <lineage>
        <taxon>Bacteria</taxon>
        <taxon>Pseudomonadati</taxon>
        <taxon>Pseudomonadota</taxon>
        <taxon>Alphaproteobacteria</taxon>
        <taxon>Hyphomicrobiales</taxon>
        <taxon>Hyphomicrobiaceae</taxon>
        <taxon>Methyloceanibacter</taxon>
    </lineage>
</organism>
<dbReference type="RefSeq" id="WP_045366100.1">
    <property type="nucleotide sequence ID" value="NZ_AP014648.1"/>
</dbReference>
<dbReference type="HOGENOM" id="CLU_108879_2_1_5"/>
<dbReference type="STRING" id="1384459.GL4_1470"/>
<proteinExistence type="predicted"/>